<dbReference type="InterPro" id="IPR002328">
    <property type="entry name" value="ADH_Zn_CS"/>
</dbReference>
<evidence type="ECO:0000256" key="4">
    <source>
        <dbReference type="ARBA" id="ARBA00023002"/>
    </source>
</evidence>
<evidence type="ECO:0000256" key="1">
    <source>
        <dbReference type="ARBA" id="ARBA00001947"/>
    </source>
</evidence>
<dbReference type="Proteomes" id="UP000199233">
    <property type="component" value="Unassembled WGS sequence"/>
</dbReference>
<feature type="domain" description="Enoyl reductase (ER)" evidence="7">
    <location>
        <begin position="16"/>
        <end position="368"/>
    </location>
</feature>
<dbReference type="Gene3D" id="3.90.180.10">
    <property type="entry name" value="Medium-chain alcohol dehydrogenases, catalytic domain"/>
    <property type="match status" value="1"/>
</dbReference>
<evidence type="ECO:0000259" key="7">
    <source>
        <dbReference type="SMART" id="SM00829"/>
    </source>
</evidence>
<keyword evidence="2 6" id="KW-0479">Metal-binding</keyword>
<evidence type="ECO:0000256" key="2">
    <source>
        <dbReference type="ARBA" id="ARBA00022723"/>
    </source>
</evidence>
<organism evidence="8 9">
    <name type="scientific">Solimonas aquatica</name>
    <dbReference type="NCBI Taxonomy" id="489703"/>
    <lineage>
        <taxon>Bacteria</taxon>
        <taxon>Pseudomonadati</taxon>
        <taxon>Pseudomonadota</taxon>
        <taxon>Gammaproteobacteria</taxon>
        <taxon>Nevskiales</taxon>
        <taxon>Nevskiaceae</taxon>
        <taxon>Solimonas</taxon>
    </lineage>
</organism>
<name>A0A1H9M7W6_9GAMM</name>
<keyword evidence="4" id="KW-0560">Oxidoreductase</keyword>
<dbReference type="InterPro" id="IPR013149">
    <property type="entry name" value="ADH-like_C"/>
</dbReference>
<dbReference type="SUPFAM" id="SSF50129">
    <property type="entry name" value="GroES-like"/>
    <property type="match status" value="1"/>
</dbReference>
<dbReference type="GO" id="GO:0051903">
    <property type="term" value="F:S-(hydroxymethyl)glutathione dehydrogenase [NAD(P)+] activity"/>
    <property type="evidence" value="ECO:0007669"/>
    <property type="project" value="TreeGrafter"/>
</dbReference>
<dbReference type="Pfam" id="PF00107">
    <property type="entry name" value="ADH_zinc_N"/>
    <property type="match status" value="1"/>
</dbReference>
<comment type="similarity">
    <text evidence="6">Belongs to the zinc-containing alcohol dehydrogenase family.</text>
</comment>
<dbReference type="Pfam" id="PF08240">
    <property type="entry name" value="ADH_N"/>
    <property type="match status" value="1"/>
</dbReference>
<keyword evidence="3 6" id="KW-0862">Zinc</keyword>
<dbReference type="EMBL" id="FOFS01000019">
    <property type="protein sequence ID" value="SER19567.1"/>
    <property type="molecule type" value="Genomic_DNA"/>
</dbReference>
<evidence type="ECO:0000256" key="5">
    <source>
        <dbReference type="ARBA" id="ARBA00023027"/>
    </source>
</evidence>
<dbReference type="STRING" id="489703.SAMN04488038_11942"/>
<dbReference type="InterPro" id="IPR011032">
    <property type="entry name" value="GroES-like_sf"/>
</dbReference>
<evidence type="ECO:0000256" key="6">
    <source>
        <dbReference type="RuleBase" id="RU361277"/>
    </source>
</evidence>
<reference evidence="8 9" key="1">
    <citation type="submission" date="2016-10" db="EMBL/GenBank/DDBJ databases">
        <authorList>
            <person name="de Groot N.N."/>
        </authorList>
    </citation>
    <scope>NUCLEOTIDE SEQUENCE [LARGE SCALE GENOMIC DNA]</scope>
    <source>
        <strain evidence="8 9">DSM 25927</strain>
    </source>
</reference>
<dbReference type="GO" id="GO:0008270">
    <property type="term" value="F:zinc ion binding"/>
    <property type="evidence" value="ECO:0007669"/>
    <property type="project" value="InterPro"/>
</dbReference>
<evidence type="ECO:0000256" key="3">
    <source>
        <dbReference type="ARBA" id="ARBA00022833"/>
    </source>
</evidence>
<dbReference type="AlphaFoldDB" id="A0A1H9M7W6"/>
<sequence length="370" mass="38487">MSTSLRAQVAVVRQAGGPFHVEQADVAAPRGDEVRVRMVATGMCHTDLVARDGFPVPLPIVLGHEGAGVVESVGPQVKRVRPGDHVVLSFNSCGSCPSCAQQAPAHCYQFMPLNFGGLRAPDNSSPMTQEGRILHGYFFGQSSFASYAVAREINTVVVDRDLPLELLGPLGCGLQTGAGAVMNSIALRAGQSLAVFGAGAVGLAGVMAAKALGASQIVVVEPNAGRRELAQRLGATLTIDPKASADVLAELRERSGGGVNHAFDTTGIPGVIAVAVETMLPGGVLGLVGVSPMDAMLPANIMSLISRGVTIKAILEGDADPQTFIPQLLKLYREGRFPFDQLIGKFAFSQINEAAKASEDGSVIKPVLVF</sequence>
<dbReference type="PANTHER" id="PTHR43880:SF12">
    <property type="entry name" value="ALCOHOL DEHYDROGENASE CLASS-3"/>
    <property type="match status" value="1"/>
</dbReference>
<keyword evidence="9" id="KW-1185">Reference proteome</keyword>
<dbReference type="OrthoDB" id="9770544at2"/>
<dbReference type="PROSITE" id="PS00059">
    <property type="entry name" value="ADH_ZINC"/>
    <property type="match status" value="1"/>
</dbReference>
<dbReference type="SMART" id="SM00829">
    <property type="entry name" value="PKS_ER"/>
    <property type="match status" value="1"/>
</dbReference>
<dbReference type="InterPro" id="IPR020843">
    <property type="entry name" value="ER"/>
</dbReference>
<dbReference type="InterPro" id="IPR036291">
    <property type="entry name" value="NAD(P)-bd_dom_sf"/>
</dbReference>
<dbReference type="CDD" id="cd08278">
    <property type="entry name" value="benzyl_alcohol_DH"/>
    <property type="match status" value="1"/>
</dbReference>
<dbReference type="FunFam" id="3.40.50.720:FF:000003">
    <property type="entry name" value="S-(hydroxymethyl)glutathione dehydrogenase"/>
    <property type="match status" value="1"/>
</dbReference>
<dbReference type="SUPFAM" id="SSF51735">
    <property type="entry name" value="NAD(P)-binding Rossmann-fold domains"/>
    <property type="match status" value="1"/>
</dbReference>
<dbReference type="Gene3D" id="3.40.50.720">
    <property type="entry name" value="NAD(P)-binding Rossmann-like Domain"/>
    <property type="match status" value="1"/>
</dbReference>
<gene>
    <name evidence="8" type="ORF">SAMN04488038_11942</name>
</gene>
<dbReference type="InterPro" id="IPR013154">
    <property type="entry name" value="ADH-like_N"/>
</dbReference>
<dbReference type="GO" id="GO:0046294">
    <property type="term" value="P:formaldehyde catabolic process"/>
    <property type="evidence" value="ECO:0007669"/>
    <property type="project" value="TreeGrafter"/>
</dbReference>
<protein>
    <submittedName>
        <fullName evidence="8">Aryl-alcohol dehydrogenase</fullName>
    </submittedName>
</protein>
<comment type="cofactor">
    <cofactor evidence="1 6">
        <name>Zn(2+)</name>
        <dbReference type="ChEBI" id="CHEBI:29105"/>
    </cofactor>
</comment>
<keyword evidence="5" id="KW-0520">NAD</keyword>
<accession>A0A1H9M7W6</accession>
<dbReference type="GO" id="GO:0005829">
    <property type="term" value="C:cytosol"/>
    <property type="evidence" value="ECO:0007669"/>
    <property type="project" value="TreeGrafter"/>
</dbReference>
<evidence type="ECO:0000313" key="9">
    <source>
        <dbReference type="Proteomes" id="UP000199233"/>
    </source>
</evidence>
<evidence type="ECO:0000313" key="8">
    <source>
        <dbReference type="EMBL" id="SER19567.1"/>
    </source>
</evidence>
<proteinExistence type="inferred from homology"/>
<dbReference type="PANTHER" id="PTHR43880">
    <property type="entry name" value="ALCOHOL DEHYDROGENASE"/>
    <property type="match status" value="1"/>
</dbReference>
<dbReference type="RefSeq" id="WP_093289527.1">
    <property type="nucleotide sequence ID" value="NZ_FOFS01000019.1"/>
</dbReference>